<accession>A0A8T2CS74</accession>
<dbReference type="EMBL" id="JAEFBJ010000006">
    <property type="protein sequence ID" value="KAG7599734.1"/>
    <property type="molecule type" value="Genomic_DNA"/>
</dbReference>
<protein>
    <submittedName>
        <fullName evidence="1">Thioredoxin-like superfamily</fullName>
    </submittedName>
</protein>
<reference evidence="1 2" key="1">
    <citation type="submission" date="2020-12" db="EMBL/GenBank/DDBJ databases">
        <title>Concerted genomic and epigenomic changes stabilize Arabidopsis allopolyploids.</title>
        <authorList>
            <person name="Chen Z."/>
        </authorList>
    </citation>
    <scope>NUCLEOTIDE SEQUENCE [LARGE SCALE GENOMIC DNA]</scope>
    <source>
        <strain evidence="1">As9502</strain>
        <tissue evidence="1">Leaf</tissue>
    </source>
</reference>
<sequence length="169" mass="19477">MREIFSAQELVDSLTNAGDKLVVVDFFSPGCRCKALHPKVSKGSKHFMLPTILDVYKINPSPWKILSDKNEVCRSFHKTHHHIRSSVSFCNVISIIGKDKDHEQICIHKKKQLDVTSFKISPLPPFVSYTLHVFESHQVDPLLAPYDPTKNYMSTRPQFHFNYKQNPKI</sequence>
<dbReference type="PANTHER" id="PTHR34775">
    <property type="entry name" value="TRANSMEMBRANE PROTEIN"/>
    <property type="match status" value="1"/>
</dbReference>
<organism evidence="1 2">
    <name type="scientific">Arabidopsis suecica</name>
    <name type="common">Swedish thale-cress</name>
    <name type="synonym">Cardaminopsis suecica</name>
    <dbReference type="NCBI Taxonomy" id="45249"/>
    <lineage>
        <taxon>Eukaryota</taxon>
        <taxon>Viridiplantae</taxon>
        <taxon>Streptophyta</taxon>
        <taxon>Embryophyta</taxon>
        <taxon>Tracheophyta</taxon>
        <taxon>Spermatophyta</taxon>
        <taxon>Magnoliopsida</taxon>
        <taxon>eudicotyledons</taxon>
        <taxon>Gunneridae</taxon>
        <taxon>Pentapetalae</taxon>
        <taxon>rosids</taxon>
        <taxon>malvids</taxon>
        <taxon>Brassicales</taxon>
        <taxon>Brassicaceae</taxon>
        <taxon>Camelineae</taxon>
        <taxon>Arabidopsis</taxon>
    </lineage>
</organism>
<evidence type="ECO:0000313" key="2">
    <source>
        <dbReference type="Proteomes" id="UP000694251"/>
    </source>
</evidence>
<evidence type="ECO:0000313" key="1">
    <source>
        <dbReference type="EMBL" id="KAG7599734.1"/>
    </source>
</evidence>
<dbReference type="Proteomes" id="UP000694251">
    <property type="component" value="Chromosome 6"/>
</dbReference>
<name>A0A8T2CS74_ARASU</name>
<gene>
    <name evidence="1" type="ORF">ISN44_As06g039100</name>
</gene>
<keyword evidence="2" id="KW-1185">Reference proteome</keyword>
<dbReference type="PANTHER" id="PTHR34775:SF8">
    <property type="entry name" value="BNAC05G12700D PROTEIN"/>
    <property type="match status" value="1"/>
</dbReference>
<comment type="caution">
    <text evidence="1">The sequence shown here is derived from an EMBL/GenBank/DDBJ whole genome shotgun (WGS) entry which is preliminary data.</text>
</comment>
<dbReference type="AlphaFoldDB" id="A0A8T2CS74"/>
<dbReference type="OrthoDB" id="676522at2759"/>
<proteinExistence type="predicted"/>